<evidence type="ECO:0000256" key="1">
    <source>
        <dbReference type="SAM" id="Phobius"/>
    </source>
</evidence>
<evidence type="ECO:0000313" key="2">
    <source>
        <dbReference type="EMBL" id="OUO56677.1"/>
    </source>
</evidence>
<dbReference type="PANTHER" id="PTHR34980:SF2">
    <property type="entry name" value="INNER MEMBRANE PROTEIN YHAH-RELATED"/>
    <property type="match status" value="1"/>
</dbReference>
<gene>
    <name evidence="2" type="ORF">B5F75_04385</name>
</gene>
<evidence type="ECO:0000313" key="3">
    <source>
        <dbReference type="Proteomes" id="UP000196368"/>
    </source>
</evidence>
<keyword evidence="3" id="KW-1185">Reference proteome</keyword>
<dbReference type="OrthoDB" id="9812349at2"/>
<dbReference type="AlphaFoldDB" id="A0A1Y4DC10"/>
<name>A0A1Y4DC10_9BACT</name>
<comment type="caution">
    <text evidence="2">The sequence shown here is derived from an EMBL/GenBank/DDBJ whole genome shotgun (WGS) entry which is preliminary data.</text>
</comment>
<feature type="transmembrane region" description="Helical" evidence="1">
    <location>
        <begin position="24"/>
        <end position="45"/>
    </location>
</feature>
<organism evidence="2 3">
    <name type="scientific">Candidatus Avelusimicrobium gallicola</name>
    <dbReference type="NCBI Taxonomy" id="2562704"/>
    <lineage>
        <taxon>Bacteria</taxon>
        <taxon>Pseudomonadati</taxon>
        <taxon>Elusimicrobiota</taxon>
        <taxon>Elusimicrobia</taxon>
        <taxon>Elusimicrobiales</taxon>
        <taxon>Elusimicrobiaceae</taxon>
        <taxon>Candidatus Avelusimicrobium</taxon>
    </lineage>
</organism>
<reference evidence="3" key="1">
    <citation type="submission" date="2017-04" db="EMBL/GenBank/DDBJ databases">
        <title>Function of individual gut microbiota members based on whole genome sequencing of pure cultures obtained from chicken caecum.</title>
        <authorList>
            <person name="Medvecky M."/>
            <person name="Cejkova D."/>
            <person name="Polansky O."/>
            <person name="Karasova D."/>
            <person name="Kubasova T."/>
            <person name="Cizek A."/>
            <person name="Rychlik I."/>
        </authorList>
    </citation>
    <scope>NUCLEOTIDE SEQUENCE [LARGE SCALE GENOMIC DNA]</scope>
    <source>
        <strain evidence="3">An273</strain>
    </source>
</reference>
<keyword evidence="1" id="KW-0472">Membrane</keyword>
<sequence>MTYYWDVLKNHYVDFKGCATRKTYWLFVLFNFIVFFILSVILSFFGDAGDILYFLCTFAVLLPSLAILVRRLHDTNRSGWWVLISLLPFIGTLILLIFLVLPSTEGENRFAN</sequence>
<proteinExistence type="predicted"/>
<dbReference type="InterPro" id="IPR008523">
    <property type="entry name" value="DUF805"/>
</dbReference>
<dbReference type="EMBL" id="NFJD01000003">
    <property type="protein sequence ID" value="OUO56677.1"/>
    <property type="molecule type" value="Genomic_DNA"/>
</dbReference>
<keyword evidence="1" id="KW-1133">Transmembrane helix</keyword>
<accession>A0A1Y4DC10</accession>
<feature type="transmembrane region" description="Helical" evidence="1">
    <location>
        <begin position="81"/>
        <end position="101"/>
    </location>
</feature>
<dbReference type="Pfam" id="PF05656">
    <property type="entry name" value="DUF805"/>
    <property type="match status" value="1"/>
</dbReference>
<dbReference type="GO" id="GO:0005886">
    <property type="term" value="C:plasma membrane"/>
    <property type="evidence" value="ECO:0007669"/>
    <property type="project" value="TreeGrafter"/>
</dbReference>
<dbReference type="Proteomes" id="UP000196368">
    <property type="component" value="Unassembled WGS sequence"/>
</dbReference>
<keyword evidence="1" id="KW-0812">Transmembrane</keyword>
<evidence type="ECO:0008006" key="4">
    <source>
        <dbReference type="Google" id="ProtNLM"/>
    </source>
</evidence>
<feature type="transmembrane region" description="Helical" evidence="1">
    <location>
        <begin position="51"/>
        <end position="69"/>
    </location>
</feature>
<dbReference type="PANTHER" id="PTHR34980">
    <property type="entry name" value="INNER MEMBRANE PROTEIN-RELATED-RELATED"/>
    <property type="match status" value="1"/>
</dbReference>
<protein>
    <recommendedName>
        <fullName evidence="4">DUF805 domain-containing protein</fullName>
    </recommendedName>
</protein>